<sequence>MVGRRALCPLERYGRLVRTGRDYPTRPPLPPGQVYDPYKQTIIFLGIDVGDPISYKLPPARSEVTDALWAREQPVAIDPLVDGLNKMLLAAED</sequence>
<evidence type="ECO:0000313" key="1">
    <source>
        <dbReference type="EMBL" id="KAI8426221.1"/>
    </source>
</evidence>
<proteinExistence type="predicted"/>
<evidence type="ECO:0000313" key="2">
    <source>
        <dbReference type="Proteomes" id="UP001064048"/>
    </source>
</evidence>
<keyword evidence="2" id="KW-1185">Reference proteome</keyword>
<accession>A0ACC0JPW3</accession>
<dbReference type="Proteomes" id="UP001064048">
    <property type="component" value="Chromosome 8"/>
</dbReference>
<gene>
    <name evidence="1" type="ORF">MSG28_005141</name>
</gene>
<dbReference type="EMBL" id="CM046108">
    <property type="protein sequence ID" value="KAI8426221.1"/>
    <property type="molecule type" value="Genomic_DNA"/>
</dbReference>
<organism evidence="1 2">
    <name type="scientific">Choristoneura fumiferana</name>
    <name type="common">Spruce budworm moth</name>
    <name type="synonym">Archips fumiferana</name>
    <dbReference type="NCBI Taxonomy" id="7141"/>
    <lineage>
        <taxon>Eukaryota</taxon>
        <taxon>Metazoa</taxon>
        <taxon>Ecdysozoa</taxon>
        <taxon>Arthropoda</taxon>
        <taxon>Hexapoda</taxon>
        <taxon>Insecta</taxon>
        <taxon>Pterygota</taxon>
        <taxon>Neoptera</taxon>
        <taxon>Endopterygota</taxon>
        <taxon>Lepidoptera</taxon>
        <taxon>Glossata</taxon>
        <taxon>Ditrysia</taxon>
        <taxon>Tortricoidea</taxon>
        <taxon>Tortricidae</taxon>
        <taxon>Tortricinae</taxon>
        <taxon>Choristoneura</taxon>
    </lineage>
</organism>
<name>A0ACC0JPW3_CHOFU</name>
<reference evidence="1 2" key="1">
    <citation type="journal article" date="2022" name="Genome Biol. Evol.">
        <title>The Spruce Budworm Genome: Reconstructing the Evolutionary History of Antifreeze Proteins.</title>
        <authorList>
            <person name="Beliveau C."/>
            <person name="Gagne P."/>
            <person name="Picq S."/>
            <person name="Vernygora O."/>
            <person name="Keeling C.I."/>
            <person name="Pinkney K."/>
            <person name="Doucet D."/>
            <person name="Wen F."/>
            <person name="Johnston J.S."/>
            <person name="Maaroufi H."/>
            <person name="Boyle B."/>
            <person name="Laroche J."/>
            <person name="Dewar K."/>
            <person name="Juretic N."/>
            <person name="Blackburn G."/>
            <person name="Nisole A."/>
            <person name="Brunet B."/>
            <person name="Brandao M."/>
            <person name="Lumley L."/>
            <person name="Duan J."/>
            <person name="Quan G."/>
            <person name="Lucarotti C.J."/>
            <person name="Roe A.D."/>
            <person name="Sperling F.A.H."/>
            <person name="Levesque R.C."/>
            <person name="Cusson M."/>
        </authorList>
    </citation>
    <scope>NUCLEOTIDE SEQUENCE [LARGE SCALE GENOMIC DNA]</scope>
    <source>
        <strain evidence="1">Glfc:IPQL:Cfum</strain>
    </source>
</reference>
<comment type="caution">
    <text evidence="1">The sequence shown here is derived from an EMBL/GenBank/DDBJ whole genome shotgun (WGS) entry which is preliminary data.</text>
</comment>
<protein>
    <submittedName>
        <fullName evidence="1">Uncharacterized protein</fullName>
    </submittedName>
</protein>